<dbReference type="OrthoDB" id="8576090at2"/>
<dbReference type="Pfam" id="PF01425">
    <property type="entry name" value="Amidase"/>
    <property type="match status" value="1"/>
</dbReference>
<dbReference type="AlphaFoldDB" id="A0A1N6KD18"/>
<sequence length="466" mass="49371">MSDLWRLSATELAHLIRTRKVSAREAAEAALQRLNAVNPQINAVVAHRPDWVREQADQVDRLLARGEDPGPLAGVPVTVKINTDQAGFATTNGTRLQEDLVAQANSPAVDNLQRAGAVLLGRSNAPTFALRWFTSNLVHGATRNPRDPSLTPGGSSGGAAAAVAAGIGHLALGTDIGGSIRYPAYACGIHGIRPTFGRVPAFNASSPERAIGAQLMSATGPIARTINDLQAGLLAMSARDLRDPWWVPVPIAGTAMPRHAAICLRPGGLQISKEVEAALLDAGRRLADAGWTVEEIEDTPSIREAAQVQERLWLGDGFAGLVDAVARDGDPGAHAVVEASRAKVATLPADVISRELVRRTTLTRQWRQFLTTYPVLLLPVSAELPFPDNLDMRGNEAFERVWEAQLTMRALPAMGLPGLVVSTGLVGSVPVGVQIVAGHYREDLCLLAGKAIEARGTPPSPIDPVV</sequence>
<dbReference type="PROSITE" id="PS00571">
    <property type="entry name" value="AMIDASES"/>
    <property type="match status" value="1"/>
</dbReference>
<evidence type="ECO:0000313" key="3">
    <source>
        <dbReference type="Proteomes" id="UP000184693"/>
    </source>
</evidence>
<evidence type="ECO:0000313" key="2">
    <source>
        <dbReference type="EMBL" id="SIO54216.1"/>
    </source>
</evidence>
<dbReference type="InterPro" id="IPR052739">
    <property type="entry name" value="FAAH2"/>
</dbReference>
<dbReference type="SUPFAM" id="SSF75304">
    <property type="entry name" value="Amidase signature (AS) enzymes"/>
    <property type="match status" value="1"/>
</dbReference>
<gene>
    <name evidence="2" type="ORF">SAMN05444168_6771</name>
</gene>
<dbReference type="PANTHER" id="PTHR43372">
    <property type="entry name" value="FATTY-ACID AMIDE HYDROLASE"/>
    <property type="match status" value="1"/>
</dbReference>
<dbReference type="InterPro" id="IPR036928">
    <property type="entry name" value="AS_sf"/>
</dbReference>
<dbReference type="Proteomes" id="UP000184693">
    <property type="component" value="Unassembled WGS sequence"/>
</dbReference>
<dbReference type="InterPro" id="IPR020556">
    <property type="entry name" value="Amidase_CS"/>
</dbReference>
<dbReference type="NCBIfam" id="NF005687">
    <property type="entry name" value="PRK07487.1"/>
    <property type="match status" value="1"/>
</dbReference>
<dbReference type="RefSeq" id="WP_074268536.1">
    <property type="nucleotide sequence ID" value="NZ_FSRM01000002.1"/>
</dbReference>
<organism evidence="2 3">
    <name type="scientific">Paraburkholderia phenazinium</name>
    <dbReference type="NCBI Taxonomy" id="60549"/>
    <lineage>
        <taxon>Bacteria</taxon>
        <taxon>Pseudomonadati</taxon>
        <taxon>Pseudomonadota</taxon>
        <taxon>Betaproteobacteria</taxon>
        <taxon>Burkholderiales</taxon>
        <taxon>Burkholderiaceae</taxon>
        <taxon>Paraburkholderia</taxon>
    </lineage>
</organism>
<name>A0A1N6KD18_9BURK</name>
<protein>
    <submittedName>
        <fullName evidence="2">Amidase</fullName>
    </submittedName>
</protein>
<reference evidence="2 3" key="1">
    <citation type="submission" date="2016-11" db="EMBL/GenBank/DDBJ databases">
        <authorList>
            <person name="Jaros S."/>
            <person name="Januszkiewicz K."/>
            <person name="Wedrychowicz H."/>
        </authorList>
    </citation>
    <scope>NUCLEOTIDE SEQUENCE [LARGE SCALE GENOMIC DNA]</scope>
    <source>
        <strain evidence="2 3">GAS86</strain>
    </source>
</reference>
<proteinExistence type="predicted"/>
<dbReference type="PANTHER" id="PTHR43372:SF4">
    <property type="entry name" value="FATTY-ACID AMIDE HYDROLASE 2"/>
    <property type="match status" value="1"/>
</dbReference>
<feature type="domain" description="Amidase" evidence="1">
    <location>
        <begin position="25"/>
        <end position="446"/>
    </location>
</feature>
<accession>A0A1N6KD18</accession>
<evidence type="ECO:0000259" key="1">
    <source>
        <dbReference type="Pfam" id="PF01425"/>
    </source>
</evidence>
<dbReference type="Gene3D" id="3.90.1300.10">
    <property type="entry name" value="Amidase signature (AS) domain"/>
    <property type="match status" value="1"/>
</dbReference>
<dbReference type="EMBL" id="FSRM01000002">
    <property type="protein sequence ID" value="SIO54216.1"/>
    <property type="molecule type" value="Genomic_DNA"/>
</dbReference>
<dbReference type="GO" id="GO:0012505">
    <property type="term" value="C:endomembrane system"/>
    <property type="evidence" value="ECO:0007669"/>
    <property type="project" value="TreeGrafter"/>
</dbReference>
<dbReference type="InterPro" id="IPR023631">
    <property type="entry name" value="Amidase_dom"/>
</dbReference>